<evidence type="ECO:0000313" key="2">
    <source>
        <dbReference type="Proteomes" id="UP001186974"/>
    </source>
</evidence>
<dbReference type="EMBL" id="JAWDJW010000816">
    <property type="protein sequence ID" value="KAK3079973.1"/>
    <property type="molecule type" value="Genomic_DNA"/>
</dbReference>
<name>A0ACC3DTN1_9PEZI</name>
<reference evidence="1" key="1">
    <citation type="submission" date="2024-09" db="EMBL/GenBank/DDBJ databases">
        <title>Black Yeasts Isolated from many extreme environments.</title>
        <authorList>
            <person name="Coleine C."/>
            <person name="Stajich J.E."/>
            <person name="Selbmann L."/>
        </authorList>
    </citation>
    <scope>NUCLEOTIDE SEQUENCE</scope>
    <source>
        <strain evidence="1">CCFEE 5737</strain>
    </source>
</reference>
<protein>
    <submittedName>
        <fullName evidence="1">Uncharacterized protein</fullName>
    </submittedName>
</protein>
<evidence type="ECO:0000313" key="1">
    <source>
        <dbReference type="EMBL" id="KAK3079973.1"/>
    </source>
</evidence>
<proteinExistence type="predicted"/>
<keyword evidence="2" id="KW-1185">Reference proteome</keyword>
<comment type="caution">
    <text evidence="1">The sequence shown here is derived from an EMBL/GenBank/DDBJ whole genome shotgun (WGS) entry which is preliminary data.</text>
</comment>
<organism evidence="1 2">
    <name type="scientific">Coniosporium uncinatum</name>
    <dbReference type="NCBI Taxonomy" id="93489"/>
    <lineage>
        <taxon>Eukaryota</taxon>
        <taxon>Fungi</taxon>
        <taxon>Dikarya</taxon>
        <taxon>Ascomycota</taxon>
        <taxon>Pezizomycotina</taxon>
        <taxon>Dothideomycetes</taxon>
        <taxon>Dothideomycetes incertae sedis</taxon>
        <taxon>Coniosporium</taxon>
    </lineage>
</organism>
<gene>
    <name evidence="1" type="ORF">LTS18_003467</name>
</gene>
<dbReference type="Proteomes" id="UP001186974">
    <property type="component" value="Unassembled WGS sequence"/>
</dbReference>
<sequence>MAQLTPALRNVQTDPEIKDVVHERGNSVGEAADIYGDLQTAEGLGYFSRGLQSRHIQSIALSGIHRLFLGIGSAFAKAGPLSVPLVYSSTDVAVFAMMQCLDEMATWQPLPGAVPQYCHRYVDPAIGFTIRQQRPEQQSRTTYVGRYLEQGWDQDLFLGIPYAQPPVGGLRFRWPQSLTESFEGQRTATEYGYSCYQYNTAFNLSEDCLTLNIVRPHRPSSTNSNTTTAPLAPVLIWLYGGGLYTGSTADPQYNLSALIHLSQSHSQPIIGVSLNYRLGLWGFLQSPSLLAEHFSTNAGFLDQRMALLWVQENIAAFGGDPARVTVWEESAGAQSLGYHLHSFDGGRRRRRRRRRRRDGSSSSSSSDEKGGEGREEEGKLFRAAILESGSTVGTQVRALAYYAAPFESLTRAVGCGAGATVTGQDRLACLRGLSAEELFVKARGTAVWNPIVDGRFLTADPSTLAREGKFVRVPLLIGANSDEGISFGVKGLETEEEAFENLLAYRAYAISAPTARRLLELYLVDDATNQPPYFLNKNGSNGNQSPLHIPASYGKQWRRHCAIAGDTVVISGRRKMCEQYVRANQTVYSYRFDNPAFDGSALDGAKHFVNVAYSFQNVSGLLGPSPQYDAHRELSRGIGLAYIAFVNGLDPNTAGSGLPRWPAYTIEEPRNLVLNSNGSFVEDDTFRKEGIDFLNTERVARELLA</sequence>
<accession>A0ACC3DTN1</accession>